<evidence type="ECO:0000256" key="3">
    <source>
        <dbReference type="ARBA" id="ARBA00022692"/>
    </source>
</evidence>
<dbReference type="OrthoDB" id="5363296at2"/>
<keyword evidence="5 7" id="KW-0472">Membrane</keyword>
<dbReference type="Pfam" id="PF00884">
    <property type="entry name" value="Sulfatase"/>
    <property type="match status" value="1"/>
</dbReference>
<name>A0A4R2LBS9_9GAMM</name>
<dbReference type="Proteomes" id="UP000295765">
    <property type="component" value="Unassembled WGS sequence"/>
</dbReference>
<accession>A0A4R2LBS9</accession>
<dbReference type="GO" id="GO:0016740">
    <property type="term" value="F:transferase activity"/>
    <property type="evidence" value="ECO:0007669"/>
    <property type="project" value="UniProtKB-KW"/>
</dbReference>
<keyword evidence="4 7" id="KW-1133">Transmembrane helix</keyword>
<keyword evidence="2" id="KW-1003">Cell membrane</keyword>
<gene>
    <name evidence="9" type="ORF">EV699_107159</name>
</gene>
<feature type="transmembrane region" description="Helical" evidence="7">
    <location>
        <begin position="26"/>
        <end position="45"/>
    </location>
</feature>
<keyword evidence="10" id="KW-1185">Reference proteome</keyword>
<evidence type="ECO:0000256" key="7">
    <source>
        <dbReference type="SAM" id="Phobius"/>
    </source>
</evidence>
<evidence type="ECO:0000256" key="4">
    <source>
        <dbReference type="ARBA" id="ARBA00022989"/>
    </source>
</evidence>
<dbReference type="Gene3D" id="3.40.720.10">
    <property type="entry name" value="Alkaline Phosphatase, subunit A"/>
    <property type="match status" value="1"/>
</dbReference>
<evidence type="ECO:0000259" key="8">
    <source>
        <dbReference type="Pfam" id="PF00884"/>
    </source>
</evidence>
<keyword evidence="9" id="KW-0808">Transferase</keyword>
<dbReference type="InterPro" id="IPR017850">
    <property type="entry name" value="Alkaline_phosphatase_core_sf"/>
</dbReference>
<dbReference type="SUPFAM" id="SSF53649">
    <property type="entry name" value="Alkaline phosphatase-like"/>
    <property type="match status" value="1"/>
</dbReference>
<keyword evidence="3 7" id="KW-0812">Transmembrane</keyword>
<dbReference type="PANTHER" id="PTHR47371:SF3">
    <property type="entry name" value="PHOSPHOGLYCEROL TRANSFERASE I"/>
    <property type="match status" value="1"/>
</dbReference>
<dbReference type="InterPro" id="IPR000917">
    <property type="entry name" value="Sulfatase_N"/>
</dbReference>
<feature type="domain" description="Sulfatase N-terminal" evidence="8">
    <location>
        <begin position="260"/>
        <end position="541"/>
    </location>
</feature>
<proteinExistence type="predicted"/>
<evidence type="ECO:0000313" key="9">
    <source>
        <dbReference type="EMBL" id="TCO81765.1"/>
    </source>
</evidence>
<comment type="caution">
    <text evidence="9">The sequence shown here is derived from an EMBL/GenBank/DDBJ whole genome shotgun (WGS) entry which is preliminary data.</text>
</comment>
<protein>
    <submittedName>
        <fullName evidence="9">Phosphoglycerol transferase MdoB-like AlkP superfamily enzyme</fullName>
    </submittedName>
</protein>
<dbReference type="PANTHER" id="PTHR47371">
    <property type="entry name" value="LIPOTEICHOIC ACID SYNTHASE"/>
    <property type="match status" value="1"/>
</dbReference>
<dbReference type="RefSeq" id="WP_132540996.1">
    <property type="nucleotide sequence ID" value="NZ_SLWY01000007.1"/>
</dbReference>
<comment type="subcellular location">
    <subcellularLocation>
        <location evidence="1">Cell membrane</location>
        <topology evidence="1">Multi-pass membrane protein</topology>
    </subcellularLocation>
</comment>
<feature type="transmembrane region" description="Helical" evidence="7">
    <location>
        <begin position="137"/>
        <end position="153"/>
    </location>
</feature>
<dbReference type="EMBL" id="SLWY01000007">
    <property type="protein sequence ID" value="TCO81765.1"/>
    <property type="molecule type" value="Genomic_DNA"/>
</dbReference>
<dbReference type="AlphaFoldDB" id="A0A4R2LBS9"/>
<evidence type="ECO:0000256" key="2">
    <source>
        <dbReference type="ARBA" id="ARBA00022475"/>
    </source>
</evidence>
<organism evidence="9 10">
    <name type="scientific">Plasticicumulans lactativorans</name>
    <dbReference type="NCBI Taxonomy" id="1133106"/>
    <lineage>
        <taxon>Bacteria</taxon>
        <taxon>Pseudomonadati</taxon>
        <taxon>Pseudomonadota</taxon>
        <taxon>Gammaproteobacteria</taxon>
        <taxon>Candidatus Competibacteraceae</taxon>
        <taxon>Plasticicumulans</taxon>
    </lineage>
</organism>
<reference evidence="9 10" key="1">
    <citation type="submission" date="2019-03" db="EMBL/GenBank/DDBJ databases">
        <title>Genomic Encyclopedia of Type Strains, Phase IV (KMG-IV): sequencing the most valuable type-strain genomes for metagenomic binning, comparative biology and taxonomic classification.</title>
        <authorList>
            <person name="Goeker M."/>
        </authorList>
    </citation>
    <scope>NUCLEOTIDE SEQUENCE [LARGE SCALE GENOMIC DNA]</scope>
    <source>
        <strain evidence="9 10">DSM 25287</strain>
    </source>
</reference>
<feature type="transmembrane region" description="Helical" evidence="7">
    <location>
        <begin position="165"/>
        <end position="189"/>
    </location>
</feature>
<evidence type="ECO:0000256" key="1">
    <source>
        <dbReference type="ARBA" id="ARBA00004651"/>
    </source>
</evidence>
<evidence type="ECO:0000256" key="6">
    <source>
        <dbReference type="SAM" id="MobiDB-lite"/>
    </source>
</evidence>
<evidence type="ECO:0000313" key="10">
    <source>
        <dbReference type="Proteomes" id="UP000295765"/>
    </source>
</evidence>
<evidence type="ECO:0000256" key="5">
    <source>
        <dbReference type="ARBA" id="ARBA00023136"/>
    </source>
</evidence>
<feature type="compositionally biased region" description="Low complexity" evidence="6">
    <location>
        <begin position="629"/>
        <end position="646"/>
    </location>
</feature>
<feature type="transmembrane region" description="Helical" evidence="7">
    <location>
        <begin position="84"/>
        <end position="100"/>
    </location>
</feature>
<feature type="region of interest" description="Disordered" evidence="6">
    <location>
        <begin position="622"/>
        <end position="646"/>
    </location>
</feature>
<dbReference type="CDD" id="cd16015">
    <property type="entry name" value="LTA_synthase"/>
    <property type="match status" value="1"/>
</dbReference>
<sequence length="646" mass="69433">MDQSYGLSAPLGGATTAAAAAPWRRACATALLAATLALLLGEALWRDGLIAALAWVGRAPLAAAVNLALALGIVLLTIGACGRWLGAALGAGGLVAYALINRHKADLLGVPVTGSDFRLAGQYVDTLRILMGEWRGLWWPLVALAGLGAVALYRRLPRERLPQRLAAAAAGLALLAPVLGSNGLGAYGLRPTWFSEALTAHGLRYVGWDLRQNVTDNGQLLAIVWNVEQSLVVAPRGYRPERVAALYAQPVAAAAPATRPDVVVVMSEAWWDAARLAGDAAAPFAWTGLAPPPGTYLGEAVSPAVGGLTCNAEFEFLTGNSMALLPEGAIPYVDYVLAPTFSLARHLRTLGYETIAVHPFERHFWKRDEVYRHFGFDRYVALDDFVDPEHAGYFVADRELVRRILAELGPGDGRPRFVFAVSMQNHLPFAADKYPEAVYAGLGPLPPGLGDDSREAVRAHMVGARDAWQGFVALAEALRARGQPALLVQFGDHLPGFDRVYVEAGYVGSRDPRDWSPAERLRMHATPLAVWASHVDARTRLELQGPTSLAFVGTHLLHGFGLDAGRPWLRAGLERARAHPVLLRGLVPAGDDTALAAELRDWQWMQHDGLFGTRRNLPPEVYLSDTEEPPTAADAPLATATDAEET</sequence>
<feature type="transmembrane region" description="Helical" evidence="7">
    <location>
        <begin position="57"/>
        <end position="77"/>
    </location>
</feature>
<dbReference type="InterPro" id="IPR050448">
    <property type="entry name" value="OpgB/LTA_synthase_biosynth"/>
</dbReference>
<dbReference type="GO" id="GO:0005886">
    <property type="term" value="C:plasma membrane"/>
    <property type="evidence" value="ECO:0007669"/>
    <property type="project" value="UniProtKB-SubCell"/>
</dbReference>